<feature type="region of interest" description="Disordered" evidence="2">
    <location>
        <begin position="89"/>
        <end position="124"/>
    </location>
</feature>
<name>A0ABS1CBV9_9GAMM</name>
<evidence type="ECO:0000256" key="3">
    <source>
        <dbReference type="SAM" id="SignalP"/>
    </source>
</evidence>
<dbReference type="InterPro" id="IPR036779">
    <property type="entry name" value="LysM_dom_sf"/>
</dbReference>
<accession>A0ABS1CBV9</accession>
<dbReference type="CDD" id="cd12797">
    <property type="entry name" value="M23_peptidase"/>
    <property type="match status" value="1"/>
</dbReference>
<dbReference type="SMART" id="SM00257">
    <property type="entry name" value="LysM"/>
    <property type="match status" value="1"/>
</dbReference>
<dbReference type="InterPro" id="IPR011055">
    <property type="entry name" value="Dup_hybrid_motif"/>
</dbReference>
<dbReference type="SUPFAM" id="SSF51261">
    <property type="entry name" value="Duplicated hybrid motif"/>
    <property type="match status" value="1"/>
</dbReference>
<dbReference type="PROSITE" id="PS51257">
    <property type="entry name" value="PROKAR_LIPOPROTEIN"/>
    <property type="match status" value="1"/>
</dbReference>
<sequence length="260" mass="27554">MQAPMPKLLRLAASLVLAALLAGCGAGGLAPVDSRDGYGPAPPGYYRIRSGDTLSEIAEHKRMSMRKLAAWNDLAPPYSIFAGDLLRVEPPDGRSRRGGSGSRRALARTSSPGRARTVKTSARTTAAVAGADAASSGITWDWPVQGPVKQGFRTGDRTRQGVRIAVNEGTPVAAAADGTVVYSGSGLKGYGNLIIVKHNSRYLSAYGFNRELHAREGDRVKRGERVAVAGRAANGEGLLHFEIRRNGVAVDPLRFLPPSR</sequence>
<proteinExistence type="inferred from homology"/>
<feature type="signal peptide" evidence="3">
    <location>
        <begin position="1"/>
        <end position="18"/>
    </location>
</feature>
<dbReference type="EMBL" id="NRRV01000002">
    <property type="protein sequence ID" value="MBK1629380.1"/>
    <property type="molecule type" value="Genomic_DNA"/>
</dbReference>
<dbReference type="PROSITE" id="PS51782">
    <property type="entry name" value="LYSM"/>
    <property type="match status" value="1"/>
</dbReference>
<dbReference type="Proteomes" id="UP000748752">
    <property type="component" value="Unassembled WGS sequence"/>
</dbReference>
<dbReference type="PANTHER" id="PTHR21666">
    <property type="entry name" value="PEPTIDASE-RELATED"/>
    <property type="match status" value="1"/>
</dbReference>
<dbReference type="InterPro" id="IPR018392">
    <property type="entry name" value="LysM"/>
</dbReference>
<evidence type="ECO:0000256" key="1">
    <source>
        <dbReference type="ARBA" id="ARBA00038420"/>
    </source>
</evidence>
<evidence type="ECO:0000313" key="5">
    <source>
        <dbReference type="EMBL" id="MBK1629380.1"/>
    </source>
</evidence>
<keyword evidence="6" id="KW-1185">Reference proteome</keyword>
<dbReference type="Gene3D" id="3.10.350.10">
    <property type="entry name" value="LysM domain"/>
    <property type="match status" value="1"/>
</dbReference>
<protein>
    <recommendedName>
        <fullName evidence="4">LysM domain-containing protein</fullName>
    </recommendedName>
</protein>
<dbReference type="InterPro" id="IPR016047">
    <property type="entry name" value="M23ase_b-sheet_dom"/>
</dbReference>
<feature type="domain" description="LysM" evidence="4">
    <location>
        <begin position="44"/>
        <end position="88"/>
    </location>
</feature>
<dbReference type="Gene3D" id="2.70.70.10">
    <property type="entry name" value="Glucose Permease (Domain IIA)"/>
    <property type="match status" value="1"/>
</dbReference>
<dbReference type="Pfam" id="PF01551">
    <property type="entry name" value="Peptidase_M23"/>
    <property type="match status" value="1"/>
</dbReference>
<gene>
    <name evidence="5" type="ORF">CKO31_01245</name>
</gene>
<evidence type="ECO:0000259" key="4">
    <source>
        <dbReference type="PROSITE" id="PS51782"/>
    </source>
</evidence>
<evidence type="ECO:0000256" key="2">
    <source>
        <dbReference type="SAM" id="MobiDB-lite"/>
    </source>
</evidence>
<feature type="chain" id="PRO_5045047858" description="LysM domain-containing protein" evidence="3">
    <location>
        <begin position="19"/>
        <end position="260"/>
    </location>
</feature>
<comment type="caution">
    <text evidence="5">The sequence shown here is derived from an EMBL/GenBank/DDBJ whole genome shotgun (WGS) entry which is preliminary data.</text>
</comment>
<evidence type="ECO:0000313" key="6">
    <source>
        <dbReference type="Proteomes" id="UP000748752"/>
    </source>
</evidence>
<keyword evidence="3" id="KW-0732">Signal</keyword>
<dbReference type="PANTHER" id="PTHR21666:SF263">
    <property type="entry name" value="MUREIN HYDROLASE ACTIVATOR NLPD"/>
    <property type="match status" value="1"/>
</dbReference>
<dbReference type="InterPro" id="IPR050570">
    <property type="entry name" value="Cell_wall_metabolism_enzyme"/>
</dbReference>
<dbReference type="Pfam" id="PF01476">
    <property type="entry name" value="LysM"/>
    <property type="match status" value="1"/>
</dbReference>
<reference evidence="5 6" key="1">
    <citation type="journal article" date="2020" name="Microorganisms">
        <title>Osmotic Adaptation and Compatible Solute Biosynthesis of Phototrophic Bacteria as Revealed from Genome Analyses.</title>
        <authorList>
            <person name="Imhoff J.F."/>
            <person name="Rahn T."/>
            <person name="Kunzel S."/>
            <person name="Keller A."/>
            <person name="Neulinger S.C."/>
        </authorList>
    </citation>
    <scope>NUCLEOTIDE SEQUENCE [LARGE SCALE GENOMIC DNA]</scope>
    <source>
        <strain evidence="5 6">DSM 6210</strain>
    </source>
</reference>
<comment type="similarity">
    <text evidence="1">Belongs to the E.coli NlpD/Haemophilus LppB family.</text>
</comment>
<organism evidence="5 6">
    <name type="scientific">Thiohalocapsa halophila</name>
    <dbReference type="NCBI Taxonomy" id="69359"/>
    <lineage>
        <taxon>Bacteria</taxon>
        <taxon>Pseudomonadati</taxon>
        <taxon>Pseudomonadota</taxon>
        <taxon>Gammaproteobacteria</taxon>
        <taxon>Chromatiales</taxon>
        <taxon>Chromatiaceae</taxon>
        <taxon>Thiohalocapsa</taxon>
    </lineage>
</organism>
<dbReference type="CDD" id="cd00118">
    <property type="entry name" value="LysM"/>
    <property type="match status" value="1"/>
</dbReference>